<dbReference type="AlphaFoldDB" id="A0A6P2SKX6"/>
<dbReference type="EMBL" id="CABVQC010000076">
    <property type="protein sequence ID" value="VWC43876.1"/>
    <property type="molecule type" value="Genomic_DNA"/>
</dbReference>
<organism evidence="1 2">
    <name type="scientific">Burkholderia aenigmatica</name>
    <dbReference type="NCBI Taxonomy" id="2015348"/>
    <lineage>
        <taxon>Bacteria</taxon>
        <taxon>Pseudomonadati</taxon>
        <taxon>Pseudomonadota</taxon>
        <taxon>Betaproteobacteria</taxon>
        <taxon>Burkholderiales</taxon>
        <taxon>Burkholderiaceae</taxon>
        <taxon>Burkholderia</taxon>
        <taxon>Burkholderia cepacia complex</taxon>
    </lineage>
</organism>
<dbReference type="GeneID" id="99664724"/>
<dbReference type="OrthoDB" id="9887045at2"/>
<protein>
    <submittedName>
        <fullName evidence="1">Uncharacterized protein</fullName>
    </submittedName>
</protein>
<proteinExistence type="predicted"/>
<name>A0A6P2SKX6_9BURK</name>
<dbReference type="Proteomes" id="UP000494261">
    <property type="component" value="Unassembled WGS sequence"/>
</dbReference>
<dbReference type="RefSeq" id="WP_137962670.1">
    <property type="nucleotide sequence ID" value="NZ_CABVQC010000076.1"/>
</dbReference>
<gene>
    <name evidence="1" type="ORF">BLA13014_07108</name>
</gene>
<reference evidence="1 2" key="1">
    <citation type="submission" date="2019-09" db="EMBL/GenBank/DDBJ databases">
        <authorList>
            <person name="Depoorter E."/>
        </authorList>
    </citation>
    <scope>NUCLEOTIDE SEQUENCE [LARGE SCALE GENOMIC DNA]</scope>
    <source>
        <strain evidence="1">LMG 13014</strain>
    </source>
</reference>
<sequence>MISDWKMGASMLLLSRDGVGEHVREVASEWARDGRNWVCRSAEDPVRWMLGQEAGEVKAKLVADGVDYRLVRNGSLLDFLAEILTGATSGVYGTAAMPVPVSDRQMGATAREFRDEFGVDLPGAWGTLMAWCDGFQIGRIEVFGTGAGRAGYVSAEAPRGIVAANRSLRSSVSARVLWLGAMVGVSFGIDLESGLTVGVTDSDRSVWIATRRPGEMLAWLLGLVTIRDVAFLHPLTEGTWPSHVADVLASPDPVPAIPPRGKIVVAPIET</sequence>
<evidence type="ECO:0000313" key="1">
    <source>
        <dbReference type="EMBL" id="VWC43876.1"/>
    </source>
</evidence>
<accession>A0A6P2SKX6</accession>
<evidence type="ECO:0000313" key="2">
    <source>
        <dbReference type="Proteomes" id="UP000494261"/>
    </source>
</evidence>